<gene>
    <name evidence="2" type="ORF">KC01_LOCUS8927</name>
</gene>
<dbReference type="Proteomes" id="UP001497482">
    <property type="component" value="Chromosome 13"/>
</dbReference>
<evidence type="ECO:0000256" key="1">
    <source>
        <dbReference type="SAM" id="MobiDB-lite"/>
    </source>
</evidence>
<reference evidence="2 3" key="1">
    <citation type="submission" date="2024-04" db="EMBL/GenBank/DDBJ databases">
        <authorList>
            <person name="Waldvogel A.-M."/>
            <person name="Schoenle A."/>
        </authorList>
    </citation>
    <scope>NUCLEOTIDE SEQUENCE [LARGE SCALE GENOMIC DNA]</scope>
</reference>
<feature type="region of interest" description="Disordered" evidence="1">
    <location>
        <begin position="28"/>
        <end position="70"/>
    </location>
</feature>
<evidence type="ECO:0000313" key="2">
    <source>
        <dbReference type="EMBL" id="CAL1577601.1"/>
    </source>
</evidence>
<dbReference type="EMBL" id="OZ035835">
    <property type="protein sequence ID" value="CAL1577601.1"/>
    <property type="molecule type" value="Genomic_DNA"/>
</dbReference>
<sequence>MYPSRAATSAIDGCDGGPPSRLVPSTAVLSFPPRGKGSCPRETQDIMGEGATQQRRQSVLDREAGEVGQSRESWRRIVGVRNMKAKTGRPQKSPMLFNMEQIVSGIKDESPHPSTELQATLTI</sequence>
<accession>A0AAV2JMP3</accession>
<name>A0AAV2JMP3_KNICA</name>
<dbReference type="AlphaFoldDB" id="A0AAV2JMP3"/>
<proteinExistence type="predicted"/>
<evidence type="ECO:0000313" key="3">
    <source>
        <dbReference type="Proteomes" id="UP001497482"/>
    </source>
</evidence>
<organism evidence="2 3">
    <name type="scientific">Knipowitschia caucasica</name>
    <name type="common">Caucasian dwarf goby</name>
    <name type="synonym">Pomatoschistus caucasicus</name>
    <dbReference type="NCBI Taxonomy" id="637954"/>
    <lineage>
        <taxon>Eukaryota</taxon>
        <taxon>Metazoa</taxon>
        <taxon>Chordata</taxon>
        <taxon>Craniata</taxon>
        <taxon>Vertebrata</taxon>
        <taxon>Euteleostomi</taxon>
        <taxon>Actinopterygii</taxon>
        <taxon>Neopterygii</taxon>
        <taxon>Teleostei</taxon>
        <taxon>Neoteleostei</taxon>
        <taxon>Acanthomorphata</taxon>
        <taxon>Gobiaria</taxon>
        <taxon>Gobiiformes</taxon>
        <taxon>Gobioidei</taxon>
        <taxon>Gobiidae</taxon>
        <taxon>Gobiinae</taxon>
        <taxon>Knipowitschia</taxon>
    </lineage>
</organism>
<protein>
    <submittedName>
        <fullName evidence="2">Uncharacterized protein</fullName>
    </submittedName>
</protein>
<keyword evidence="3" id="KW-1185">Reference proteome</keyword>